<comment type="caution">
    <text evidence="9">The sequence shown here is derived from an EMBL/GenBank/DDBJ whole genome shotgun (WGS) entry which is preliminary data.</text>
</comment>
<evidence type="ECO:0000256" key="1">
    <source>
        <dbReference type="ARBA" id="ARBA00022448"/>
    </source>
</evidence>
<feature type="transmembrane region" description="Helical" evidence="7">
    <location>
        <begin position="6"/>
        <end position="24"/>
    </location>
</feature>
<dbReference type="InterPro" id="IPR009056">
    <property type="entry name" value="Cyt_c-like_dom"/>
</dbReference>
<keyword evidence="2 6" id="KW-0349">Heme</keyword>
<dbReference type="PATRIC" id="fig|1872076.5.peg.2980"/>
<dbReference type="PANTHER" id="PTHR37823">
    <property type="entry name" value="CYTOCHROME C-553-LIKE"/>
    <property type="match status" value="1"/>
</dbReference>
<sequence length="285" mass="32486">MEFLNWTAIAIGGGLCLLFLYWFTWHEEVEARRIRCAFFVGTSALMLFLFIFTLDYLRLLPKRTNADMITDGVVSGKMTWHKYICIDCHTLLGNGAYYAPDLTKSWDRFLERSGGDEELASRVMEAFLMSPPQPTHEHRGMPRFAMTEEESRGLVKFLRWVANIDNNDWPPKPLSPKLTVSLEREITLAFPSESLVKEGEVLFLSKGCSICHTLGQGTEVGPDLIDAARRRNTEYLIRWIKSPQAVYKELNISPINKGFPLMPELGLSQAEARAITTYLKWKGGQ</sequence>
<keyword evidence="3 6" id="KW-0479">Metal-binding</keyword>
<keyword evidence="7" id="KW-1133">Transmembrane helix</keyword>
<dbReference type="AlphaFoldDB" id="A0A1E3X9S7"/>
<dbReference type="InterPro" id="IPR051811">
    <property type="entry name" value="Cytochrome_c550/c551-like"/>
</dbReference>
<organism evidence="9 10">
    <name type="scientific">Candidatus Scalindua rubra</name>
    <dbReference type="NCBI Taxonomy" id="1872076"/>
    <lineage>
        <taxon>Bacteria</taxon>
        <taxon>Pseudomonadati</taxon>
        <taxon>Planctomycetota</taxon>
        <taxon>Candidatus Brocadiia</taxon>
        <taxon>Candidatus Brocadiales</taxon>
        <taxon>Candidatus Scalinduaceae</taxon>
        <taxon>Candidatus Scalindua</taxon>
    </lineage>
</organism>
<accession>A0A1E3X9S7</accession>
<dbReference type="SUPFAM" id="SSF46626">
    <property type="entry name" value="Cytochrome c"/>
    <property type="match status" value="2"/>
</dbReference>
<keyword evidence="1" id="KW-0813">Transport</keyword>
<reference evidence="9 10" key="1">
    <citation type="submission" date="2016-07" db="EMBL/GenBank/DDBJ databases">
        <title>Draft genome of Scalindua rubra, obtained from a brine-seawater interface in the Red Sea, sheds light on salt adaptation in anammox bacteria.</title>
        <authorList>
            <person name="Speth D.R."/>
            <person name="Lagkouvardos I."/>
            <person name="Wang Y."/>
            <person name="Qian P.-Y."/>
            <person name="Dutilh B.E."/>
            <person name="Jetten M.S."/>
        </authorList>
    </citation>
    <scope>NUCLEOTIDE SEQUENCE [LARGE SCALE GENOMIC DNA]</scope>
    <source>
        <strain evidence="9">BSI-1</strain>
    </source>
</reference>
<dbReference type="Gene3D" id="1.10.760.10">
    <property type="entry name" value="Cytochrome c-like domain"/>
    <property type="match status" value="2"/>
</dbReference>
<dbReference type="PANTHER" id="PTHR37823:SF1">
    <property type="entry name" value="CYTOCHROME C-553-LIKE"/>
    <property type="match status" value="1"/>
</dbReference>
<evidence type="ECO:0000256" key="6">
    <source>
        <dbReference type="PROSITE-ProRule" id="PRU00433"/>
    </source>
</evidence>
<keyword evidence="5 6" id="KW-0408">Iron</keyword>
<evidence type="ECO:0000256" key="4">
    <source>
        <dbReference type="ARBA" id="ARBA00022982"/>
    </source>
</evidence>
<name>A0A1E3X9S7_9BACT</name>
<dbReference type="GO" id="GO:0009055">
    <property type="term" value="F:electron transfer activity"/>
    <property type="evidence" value="ECO:0007669"/>
    <property type="project" value="InterPro"/>
</dbReference>
<feature type="transmembrane region" description="Helical" evidence="7">
    <location>
        <begin position="36"/>
        <end position="57"/>
    </location>
</feature>
<dbReference type="PROSITE" id="PS51007">
    <property type="entry name" value="CYTC"/>
    <property type="match status" value="2"/>
</dbReference>
<keyword evidence="7" id="KW-0472">Membrane</keyword>
<dbReference type="EMBL" id="MAYW01000066">
    <property type="protein sequence ID" value="ODS32368.1"/>
    <property type="molecule type" value="Genomic_DNA"/>
</dbReference>
<gene>
    <name evidence="9" type="ORF">SCARUB_02519</name>
</gene>
<dbReference type="GO" id="GO:0020037">
    <property type="term" value="F:heme binding"/>
    <property type="evidence" value="ECO:0007669"/>
    <property type="project" value="InterPro"/>
</dbReference>
<evidence type="ECO:0000256" key="5">
    <source>
        <dbReference type="ARBA" id="ARBA00023004"/>
    </source>
</evidence>
<evidence type="ECO:0000256" key="3">
    <source>
        <dbReference type="ARBA" id="ARBA00022723"/>
    </source>
</evidence>
<feature type="domain" description="Cytochrome c" evidence="8">
    <location>
        <begin position="71"/>
        <end position="162"/>
    </location>
</feature>
<keyword evidence="7" id="KW-0812">Transmembrane</keyword>
<evidence type="ECO:0000313" key="10">
    <source>
        <dbReference type="Proteomes" id="UP000094056"/>
    </source>
</evidence>
<keyword evidence="4" id="KW-0249">Electron transport</keyword>
<evidence type="ECO:0000313" key="9">
    <source>
        <dbReference type="EMBL" id="ODS32368.1"/>
    </source>
</evidence>
<evidence type="ECO:0000259" key="8">
    <source>
        <dbReference type="PROSITE" id="PS51007"/>
    </source>
</evidence>
<dbReference type="InterPro" id="IPR036909">
    <property type="entry name" value="Cyt_c-like_dom_sf"/>
</dbReference>
<feature type="domain" description="Cytochrome c" evidence="8">
    <location>
        <begin position="194"/>
        <end position="283"/>
    </location>
</feature>
<evidence type="ECO:0000256" key="2">
    <source>
        <dbReference type="ARBA" id="ARBA00022617"/>
    </source>
</evidence>
<dbReference type="Proteomes" id="UP000094056">
    <property type="component" value="Unassembled WGS sequence"/>
</dbReference>
<dbReference type="Pfam" id="PF00034">
    <property type="entry name" value="Cytochrom_C"/>
    <property type="match status" value="2"/>
</dbReference>
<proteinExistence type="predicted"/>
<evidence type="ECO:0000256" key="7">
    <source>
        <dbReference type="SAM" id="Phobius"/>
    </source>
</evidence>
<protein>
    <submittedName>
        <fullName evidence="9">Putative cytochrome c</fullName>
    </submittedName>
</protein>
<dbReference type="GO" id="GO:0046872">
    <property type="term" value="F:metal ion binding"/>
    <property type="evidence" value="ECO:0007669"/>
    <property type="project" value="UniProtKB-KW"/>
</dbReference>